<organism evidence="1 2">
    <name type="scientific">Catenaria anguillulae PL171</name>
    <dbReference type="NCBI Taxonomy" id="765915"/>
    <lineage>
        <taxon>Eukaryota</taxon>
        <taxon>Fungi</taxon>
        <taxon>Fungi incertae sedis</taxon>
        <taxon>Blastocladiomycota</taxon>
        <taxon>Blastocladiomycetes</taxon>
        <taxon>Blastocladiales</taxon>
        <taxon>Catenariaceae</taxon>
        <taxon>Catenaria</taxon>
    </lineage>
</organism>
<evidence type="ECO:0000313" key="1">
    <source>
        <dbReference type="EMBL" id="ORZ37422.1"/>
    </source>
</evidence>
<comment type="caution">
    <text evidence="1">The sequence shown here is derived from an EMBL/GenBank/DDBJ whole genome shotgun (WGS) entry which is preliminary data.</text>
</comment>
<dbReference type="Proteomes" id="UP000193411">
    <property type="component" value="Unassembled WGS sequence"/>
</dbReference>
<dbReference type="AlphaFoldDB" id="A0A1Y2HW98"/>
<gene>
    <name evidence="1" type="ORF">BCR44DRAFT_1497904</name>
</gene>
<protein>
    <submittedName>
        <fullName evidence="1">Uncharacterized protein</fullName>
    </submittedName>
</protein>
<name>A0A1Y2HW98_9FUNG</name>
<dbReference type="EMBL" id="MCFL01000012">
    <property type="protein sequence ID" value="ORZ37422.1"/>
    <property type="molecule type" value="Genomic_DNA"/>
</dbReference>
<keyword evidence="2" id="KW-1185">Reference proteome</keyword>
<evidence type="ECO:0000313" key="2">
    <source>
        <dbReference type="Proteomes" id="UP000193411"/>
    </source>
</evidence>
<proteinExistence type="predicted"/>
<accession>A0A1Y2HW98</accession>
<sequence length="322" mass="35707">MSAYGTVCTGPRIIRITQRNLPFCSFDMEPRCLLAELPVKLLTGIVSWLDIRSAGRLPFTGKYFVSSRLLQNHQDSPFFSAIQHGDTEQPTDNLFDSIQARLSVAGVMPQTAPEFQNLLTKCSWHRDFVLWILGIAPESLRVLLAKFPIDISPGQTQHGPKDGTDDEMLVWSYESHTDDCLRCQEIFSTAAEGAKRAGSSSGSVSAKDAYFKVIAEEPAGHCKSSGRKYKRLLGTVQSIGRWPLDRDLMTGAEVYELRVVASQLQSTALPFPISFGAVMNALLELHDFERALCLLNHHQSKLQGGGDGHGWDWVVTERAIEP</sequence>
<reference evidence="1 2" key="1">
    <citation type="submission" date="2016-07" db="EMBL/GenBank/DDBJ databases">
        <title>Pervasive Adenine N6-methylation of Active Genes in Fungi.</title>
        <authorList>
            <consortium name="DOE Joint Genome Institute"/>
            <person name="Mondo S.J."/>
            <person name="Dannebaum R.O."/>
            <person name="Kuo R.C."/>
            <person name="Labutti K."/>
            <person name="Haridas S."/>
            <person name="Kuo A."/>
            <person name="Salamov A."/>
            <person name="Ahrendt S.R."/>
            <person name="Lipzen A."/>
            <person name="Sullivan W."/>
            <person name="Andreopoulos W.B."/>
            <person name="Clum A."/>
            <person name="Lindquist E."/>
            <person name="Daum C."/>
            <person name="Ramamoorthy G.K."/>
            <person name="Gryganskyi A."/>
            <person name="Culley D."/>
            <person name="Magnuson J.K."/>
            <person name="James T.Y."/>
            <person name="O'Malley M.A."/>
            <person name="Stajich J.E."/>
            <person name="Spatafora J.W."/>
            <person name="Visel A."/>
            <person name="Grigoriev I.V."/>
        </authorList>
    </citation>
    <scope>NUCLEOTIDE SEQUENCE [LARGE SCALE GENOMIC DNA]</scope>
    <source>
        <strain evidence="1 2">PL171</strain>
    </source>
</reference>